<dbReference type="InParanoid" id="A0A096PBH5"/>
<reference evidence="3" key="1">
    <citation type="journal article" date="2006" name="Proc. Natl. Acad. Sci. U.S.A.">
        <title>Genome analysis of the smallest free-living eukaryote Ostreococcus tauri unveils many unique features.</title>
        <authorList>
            <person name="Derelle E."/>
            <person name="Ferraz C."/>
            <person name="Rombauts S."/>
            <person name="Rouze P."/>
            <person name="Worden A.Z."/>
            <person name="Robbens S."/>
            <person name="Partensky F."/>
            <person name="Degroeve S."/>
            <person name="Echeynie S."/>
            <person name="Cooke R."/>
            <person name="Saeys Y."/>
            <person name="Wuyts J."/>
            <person name="Jabbari K."/>
            <person name="Bowler C."/>
            <person name="Panaud O."/>
            <person name="Piegu B."/>
            <person name="Ball S.G."/>
            <person name="Ral J.-P."/>
            <person name="Bouget F.-Y."/>
            <person name="Piganeau G."/>
            <person name="De Baets B."/>
            <person name="Picard A."/>
            <person name="Delseny M."/>
            <person name="Demaille J."/>
            <person name="Van de Peer Y."/>
            <person name="Moreau H."/>
        </authorList>
    </citation>
    <scope>NUCLEOTIDE SEQUENCE [LARGE SCALE GENOMIC DNA]</scope>
    <source>
        <strain evidence="3">OTTH 0595 / CCAP 157/2 / RCC745</strain>
    </source>
</reference>
<feature type="transmembrane region" description="Helical" evidence="1">
    <location>
        <begin position="110"/>
        <end position="132"/>
    </location>
</feature>
<dbReference type="Proteomes" id="UP000009170">
    <property type="component" value="Unassembled WGS sequence"/>
</dbReference>
<dbReference type="PANTHER" id="PTHR37231:SF2">
    <property type="entry name" value="EXPRESSED PROTEIN"/>
    <property type="match status" value="1"/>
</dbReference>
<dbReference type="RefSeq" id="XP_022841314.1">
    <property type="nucleotide sequence ID" value="XM_022982536.1"/>
</dbReference>
<name>A0A096PBH5_OSTTA</name>
<evidence type="ECO:0000313" key="3">
    <source>
        <dbReference type="Proteomes" id="UP000009170"/>
    </source>
</evidence>
<dbReference type="PANTHER" id="PTHR37231">
    <property type="entry name" value="EXPRESSED PROTEIN"/>
    <property type="match status" value="1"/>
</dbReference>
<reference evidence="2 3" key="2">
    <citation type="journal article" date="2014" name="BMC Genomics">
        <title>An improved genome of the model marine alga Ostreococcus tauri unfolds by assessing Illumina de novo assemblies.</title>
        <authorList>
            <person name="Blanc-Mathieu R."/>
            <person name="Verhelst B."/>
            <person name="Derelle E."/>
            <person name="Rombauts S."/>
            <person name="Bouget F.Y."/>
            <person name="Carre I."/>
            <person name="Chateau A."/>
            <person name="Eyre-Walker A."/>
            <person name="Grimsley N."/>
            <person name="Moreau H."/>
            <person name="Piegu B."/>
            <person name="Rivals E."/>
            <person name="Schackwitz W."/>
            <person name="Van de Peer Y."/>
            <person name="Piganeau G."/>
        </authorList>
    </citation>
    <scope>NUCLEOTIDE SEQUENCE [LARGE SCALE GENOMIC DNA]</scope>
    <source>
        <strain evidence="3">OTTH 0595 / CCAP 157/2 / RCC745</strain>
    </source>
</reference>
<keyword evidence="1" id="KW-1133">Transmembrane helix</keyword>
<sequence length="191" mass="19069">MISTTTTTTTIGARVSSARTRRGIVGRARAPTRARVAIARAKKETKNGFFSADLKGDLESVDGGDVVDALRRGDGEAIAGAVGLIANVVVSFSLWVLFNTGCGLPPGPGGAVGLAEGLSYLVVAGIVLGATVKKFKTGSGLPAGPGGVLGGAEGISFLVALVGVAVGANQIFHFGFIPDAVPTEGGQCFGK</sequence>
<gene>
    <name evidence="2" type="ORF">OT_ostta14g01090</name>
</gene>
<dbReference type="KEGG" id="ota:OT_ostta14g01090"/>
<protein>
    <submittedName>
        <fullName evidence="2">Unnamed product</fullName>
    </submittedName>
</protein>
<dbReference type="FunCoup" id="A0A096PBH5">
    <property type="interactions" value="381"/>
</dbReference>
<feature type="transmembrane region" description="Helical" evidence="1">
    <location>
        <begin position="77"/>
        <end position="98"/>
    </location>
</feature>
<accession>A0A096PBH5</accession>
<evidence type="ECO:0000313" key="2">
    <source>
        <dbReference type="EMBL" id="CEG02032.1"/>
    </source>
</evidence>
<evidence type="ECO:0000256" key="1">
    <source>
        <dbReference type="SAM" id="Phobius"/>
    </source>
</evidence>
<organism evidence="2 3">
    <name type="scientific">Ostreococcus tauri</name>
    <name type="common">Marine green alga</name>
    <dbReference type="NCBI Taxonomy" id="70448"/>
    <lineage>
        <taxon>Eukaryota</taxon>
        <taxon>Viridiplantae</taxon>
        <taxon>Chlorophyta</taxon>
        <taxon>Mamiellophyceae</taxon>
        <taxon>Mamiellales</taxon>
        <taxon>Bathycoccaceae</taxon>
        <taxon>Ostreococcus</taxon>
    </lineage>
</organism>
<comment type="caution">
    <text evidence="2">The sequence shown here is derived from an EMBL/GenBank/DDBJ whole genome shotgun (WGS) entry which is preliminary data.</text>
</comment>
<dbReference type="OrthoDB" id="2015857at2759"/>
<proteinExistence type="predicted"/>
<dbReference type="AlphaFoldDB" id="A0A096PBH5"/>
<keyword evidence="1" id="KW-0812">Transmembrane</keyword>
<dbReference type="EMBL" id="CAID01000014">
    <property type="protein sequence ID" value="CEG02032.1"/>
    <property type="molecule type" value="Genomic_DNA"/>
</dbReference>
<dbReference type="GeneID" id="9837837"/>
<keyword evidence="3" id="KW-1185">Reference proteome</keyword>
<keyword evidence="1" id="KW-0472">Membrane</keyword>